<organism evidence="16 17">
    <name type="scientific">Rhodophyticola porphyridii</name>
    <dbReference type="NCBI Taxonomy" id="1852017"/>
    <lineage>
        <taxon>Bacteria</taxon>
        <taxon>Pseudomonadati</taxon>
        <taxon>Pseudomonadota</taxon>
        <taxon>Alphaproteobacteria</taxon>
        <taxon>Rhodobacterales</taxon>
        <taxon>Roseobacteraceae</taxon>
        <taxon>Rhodophyticola</taxon>
    </lineage>
</organism>
<dbReference type="OrthoDB" id="9782603at2"/>
<keyword evidence="10 13" id="KW-1133">Transmembrane helix</keyword>
<reference evidence="16 17" key="1">
    <citation type="submission" date="2018-10" db="EMBL/GenBank/DDBJ databases">
        <authorList>
            <person name="Jung H.S."/>
            <person name="Jeon C.O."/>
        </authorList>
    </citation>
    <scope>NUCLEOTIDE SEQUENCE [LARGE SCALE GENOMIC DNA]</scope>
    <source>
        <strain evidence="16 17">MA-7-27</strain>
    </source>
</reference>
<evidence type="ECO:0000256" key="5">
    <source>
        <dbReference type="ARBA" id="ARBA00022500"/>
    </source>
</evidence>
<dbReference type="InterPro" id="IPR000540">
    <property type="entry name" value="Flag_MotA_CS"/>
</dbReference>
<evidence type="ECO:0000256" key="8">
    <source>
        <dbReference type="ARBA" id="ARBA00022779"/>
    </source>
</evidence>
<evidence type="ECO:0000256" key="1">
    <source>
        <dbReference type="ARBA" id="ARBA00004429"/>
    </source>
</evidence>
<evidence type="ECO:0000256" key="12">
    <source>
        <dbReference type="ARBA" id="ARBA00023136"/>
    </source>
</evidence>
<dbReference type="NCBIfam" id="TIGR03818">
    <property type="entry name" value="MotA1"/>
    <property type="match status" value="1"/>
</dbReference>
<evidence type="ECO:0000256" key="10">
    <source>
        <dbReference type="ARBA" id="ARBA00022989"/>
    </source>
</evidence>
<dbReference type="Pfam" id="PF01618">
    <property type="entry name" value="MotA_ExbB"/>
    <property type="match status" value="1"/>
</dbReference>
<dbReference type="AlphaFoldDB" id="A0A3L9Y8A3"/>
<keyword evidence="6" id="KW-0997">Cell inner membrane</keyword>
<protein>
    <submittedName>
        <fullName evidence="16">Flagellar motor stator protein MotA</fullName>
    </submittedName>
</protein>
<feature type="transmembrane region" description="Helical" evidence="13">
    <location>
        <begin position="165"/>
        <end position="186"/>
    </location>
</feature>
<evidence type="ECO:0000256" key="7">
    <source>
        <dbReference type="ARBA" id="ARBA00022692"/>
    </source>
</evidence>
<feature type="domain" description="Motility protein A N-terminal" evidence="15">
    <location>
        <begin position="4"/>
        <end position="94"/>
    </location>
</feature>
<comment type="caution">
    <text evidence="16">The sequence shown here is derived from an EMBL/GenBank/DDBJ whole genome shotgun (WGS) entry which is preliminary data.</text>
</comment>
<dbReference type="GO" id="GO:0071978">
    <property type="term" value="P:bacterial-type flagellum-dependent swarming motility"/>
    <property type="evidence" value="ECO:0007669"/>
    <property type="project" value="InterPro"/>
</dbReference>
<keyword evidence="16" id="KW-0969">Cilium</keyword>
<evidence type="ECO:0000256" key="6">
    <source>
        <dbReference type="ARBA" id="ARBA00022519"/>
    </source>
</evidence>
<gene>
    <name evidence="16" type="primary">motA</name>
    <name evidence="16" type="ORF">D9R08_00740</name>
</gene>
<keyword evidence="5" id="KW-0145">Chemotaxis</keyword>
<evidence type="ECO:0000256" key="11">
    <source>
        <dbReference type="ARBA" id="ARBA00023065"/>
    </source>
</evidence>
<accession>A0A3L9Y8A3</accession>
<evidence type="ECO:0000259" key="15">
    <source>
        <dbReference type="Pfam" id="PF20560"/>
    </source>
</evidence>
<proteinExistence type="inferred from homology"/>
<name>A0A3L9Y8A3_9RHOB</name>
<dbReference type="Pfam" id="PF20560">
    <property type="entry name" value="MotA_N"/>
    <property type="match status" value="1"/>
</dbReference>
<keyword evidence="17" id="KW-1185">Reference proteome</keyword>
<dbReference type="InterPro" id="IPR047055">
    <property type="entry name" value="MotA-like"/>
</dbReference>
<keyword evidence="9" id="KW-0375">Hydrogen ion transport</keyword>
<keyword evidence="16" id="KW-0966">Cell projection</keyword>
<dbReference type="Proteomes" id="UP000281343">
    <property type="component" value="Unassembled WGS sequence"/>
</dbReference>
<feature type="transmembrane region" description="Helical" evidence="13">
    <location>
        <begin position="32"/>
        <end position="51"/>
    </location>
</feature>
<comment type="subcellular location">
    <subcellularLocation>
        <location evidence="1">Cell inner membrane</location>
        <topology evidence="1">Multi-pass membrane protein</topology>
    </subcellularLocation>
</comment>
<dbReference type="InterPro" id="IPR022522">
    <property type="entry name" value="Flagellar_motor_stator_MotA"/>
</dbReference>
<evidence type="ECO:0000256" key="2">
    <source>
        <dbReference type="ARBA" id="ARBA00008038"/>
    </source>
</evidence>
<dbReference type="RefSeq" id="WP_121896101.1">
    <property type="nucleotide sequence ID" value="NZ_RCNT01000001.1"/>
</dbReference>
<keyword evidence="4" id="KW-1003">Cell membrane</keyword>
<evidence type="ECO:0000256" key="4">
    <source>
        <dbReference type="ARBA" id="ARBA00022475"/>
    </source>
</evidence>
<dbReference type="InterPro" id="IPR046786">
    <property type="entry name" value="MotA_N"/>
</dbReference>
<comment type="similarity">
    <text evidence="2">Belongs to the MotA family.</text>
</comment>
<evidence type="ECO:0000256" key="9">
    <source>
        <dbReference type="ARBA" id="ARBA00022781"/>
    </source>
</evidence>
<sequence length="290" mass="31641">MIGLVGILIVFVTVFGGYLAAGGKLGIILKSLPYEFTMIAGAAAGAFVISNHTSGVKHTMKDMKKVFKGPHWKPDDYRDLLCLLFELIRLGRQNAVALEEHTESPETSEIFGRYPKILADREAVDMICDTLRSASMNYDDPHQVEEVLEKRLESKLHHAMHSTHALQSVADGLPALGIVAAVLGVIKTMSSIDQPPEILGKMIGGALVGTFLGVFLAYGLVGPFSTRLKSVVEDDQNFYVLIREVLVANLFNHATNICIEVGRQNTPSHIRPSFNELEDSLKSLKQAAAA</sequence>
<keyword evidence="7 13" id="KW-0812">Transmembrane</keyword>
<keyword evidence="3" id="KW-0813">Transport</keyword>
<dbReference type="GO" id="GO:1902600">
    <property type="term" value="P:proton transmembrane transport"/>
    <property type="evidence" value="ECO:0007669"/>
    <property type="project" value="UniProtKB-KW"/>
</dbReference>
<dbReference type="PROSITE" id="PS01307">
    <property type="entry name" value="MOTA"/>
    <property type="match status" value="1"/>
</dbReference>
<dbReference type="GO" id="GO:0005886">
    <property type="term" value="C:plasma membrane"/>
    <property type="evidence" value="ECO:0007669"/>
    <property type="project" value="UniProtKB-SubCell"/>
</dbReference>
<keyword evidence="11" id="KW-0406">Ion transport</keyword>
<keyword evidence="12 13" id="KW-0472">Membrane</keyword>
<feature type="domain" description="MotA/TolQ/ExbB proton channel" evidence="14">
    <location>
        <begin position="136"/>
        <end position="234"/>
    </location>
</feature>
<dbReference type="PANTHER" id="PTHR30433:SF4">
    <property type="entry name" value="MOTILITY PROTEIN A"/>
    <property type="match status" value="1"/>
</dbReference>
<evidence type="ECO:0000256" key="13">
    <source>
        <dbReference type="SAM" id="Phobius"/>
    </source>
</evidence>
<keyword evidence="16" id="KW-0282">Flagellum</keyword>
<feature type="transmembrane region" description="Helical" evidence="13">
    <location>
        <begin position="198"/>
        <end position="221"/>
    </location>
</feature>
<dbReference type="PANTHER" id="PTHR30433">
    <property type="entry name" value="CHEMOTAXIS PROTEIN MOTA"/>
    <property type="match status" value="1"/>
</dbReference>
<dbReference type="EMBL" id="RCNT01000001">
    <property type="protein sequence ID" value="RMA43508.1"/>
    <property type="molecule type" value="Genomic_DNA"/>
</dbReference>
<evidence type="ECO:0000313" key="16">
    <source>
        <dbReference type="EMBL" id="RMA43508.1"/>
    </source>
</evidence>
<evidence type="ECO:0000259" key="14">
    <source>
        <dbReference type="Pfam" id="PF01618"/>
    </source>
</evidence>
<dbReference type="InterPro" id="IPR002898">
    <property type="entry name" value="MotA_ExbB_proton_chnl"/>
</dbReference>
<evidence type="ECO:0000313" key="17">
    <source>
        <dbReference type="Proteomes" id="UP000281343"/>
    </source>
</evidence>
<evidence type="ECO:0000256" key="3">
    <source>
        <dbReference type="ARBA" id="ARBA00022448"/>
    </source>
</evidence>
<keyword evidence="8" id="KW-0283">Flagellar rotation</keyword>
<dbReference type="GO" id="GO:0006935">
    <property type="term" value="P:chemotaxis"/>
    <property type="evidence" value="ECO:0007669"/>
    <property type="project" value="UniProtKB-KW"/>
</dbReference>